<sequence>MHAGKLTEVGRRLLAVSVGLAFSVTMSTGGTVHAAEVSARPTAEFLSSIGIVSTFDDRGQPYAKTLEMLKYGGFRWLRGGIEGVSEIGPLTIETFLSLHREAGVKISWGLGSGSGDLEGLIATGRILAEAGALLAFEGNNEPNNWPVVYKGKKGGGRGSWLPVAELQADLYRAVKQDPLLAAYPVWSISEPGAQTDNVGLQFLQIPHGAGTLMPDGTRFADYANVHNYIYHPNAPDPSDNKTWDAADPGISSPVDGLYGNFGMTWAYKYQGHTEDELATLPRVTTETGVAIKGEVDEALQAAHLVNLYLAQFARGYRYTSVYLLRDRTDEQGNQTYGFFRPDYSPRTAAIHLHNLTSILADDGMKETPDSVDYTLEPQHDTVHDLLLQHSDGTFQLVLWGEALEGQNTTTIKLGRRVATATIYDPTTGKTPVAEEKDVSEITLTLGNHPFVIMFR</sequence>
<evidence type="ECO:0008006" key="3">
    <source>
        <dbReference type="Google" id="ProtNLM"/>
    </source>
</evidence>
<comment type="caution">
    <text evidence="1">The sequence shown here is derived from an EMBL/GenBank/DDBJ whole genome shotgun (WGS) entry which is preliminary data.</text>
</comment>
<gene>
    <name evidence="1" type="ORF">J2045_000521</name>
</gene>
<dbReference type="SUPFAM" id="SSF51445">
    <property type="entry name" value="(Trans)glycosidases"/>
    <property type="match status" value="1"/>
</dbReference>
<protein>
    <recommendedName>
        <fullName evidence="3">Glycosyl hydrolase</fullName>
    </recommendedName>
</protein>
<dbReference type="EMBL" id="JAUSUW010000001">
    <property type="protein sequence ID" value="MDQ0419511.1"/>
    <property type="molecule type" value="Genomic_DNA"/>
</dbReference>
<proteinExistence type="predicted"/>
<dbReference type="Proteomes" id="UP001238496">
    <property type="component" value="Unassembled WGS sequence"/>
</dbReference>
<name>A0ABU0G415_9HYPH</name>
<keyword evidence="2" id="KW-1185">Reference proteome</keyword>
<accession>A0ABU0G415</accession>
<evidence type="ECO:0000313" key="2">
    <source>
        <dbReference type="Proteomes" id="UP001238496"/>
    </source>
</evidence>
<dbReference type="Gene3D" id="3.20.20.80">
    <property type="entry name" value="Glycosidases"/>
    <property type="match status" value="1"/>
</dbReference>
<dbReference type="InterPro" id="IPR017853">
    <property type="entry name" value="GH"/>
</dbReference>
<reference evidence="1 2" key="1">
    <citation type="submission" date="2023-07" db="EMBL/GenBank/DDBJ databases">
        <title>Genomic Encyclopedia of Type Strains, Phase IV (KMG-IV): sequencing the most valuable type-strain genomes for metagenomic binning, comparative biology and taxonomic classification.</title>
        <authorList>
            <person name="Goeker M."/>
        </authorList>
    </citation>
    <scope>NUCLEOTIDE SEQUENCE [LARGE SCALE GENOMIC DNA]</scope>
    <source>
        <strain evidence="1 2">DSM 1111</strain>
    </source>
</reference>
<evidence type="ECO:0000313" key="1">
    <source>
        <dbReference type="EMBL" id="MDQ0419511.1"/>
    </source>
</evidence>
<organism evidence="1 2">
    <name type="scientific">Peteryoungia aggregata LMG 23059</name>
    <dbReference type="NCBI Taxonomy" id="1368425"/>
    <lineage>
        <taxon>Bacteria</taxon>
        <taxon>Pseudomonadati</taxon>
        <taxon>Pseudomonadota</taxon>
        <taxon>Alphaproteobacteria</taxon>
        <taxon>Hyphomicrobiales</taxon>
        <taxon>Rhizobiaceae</taxon>
        <taxon>Peteryoungia</taxon>
    </lineage>
</organism>
<dbReference type="RefSeq" id="WP_307369068.1">
    <property type="nucleotide sequence ID" value="NZ_JAUSUW010000001.1"/>
</dbReference>